<evidence type="ECO:0000256" key="1">
    <source>
        <dbReference type="ARBA" id="ARBA00004549"/>
    </source>
</evidence>
<dbReference type="EMBL" id="HE650824">
    <property type="protein sequence ID" value="CCF58087.1"/>
    <property type="molecule type" value="Genomic_DNA"/>
</dbReference>
<dbReference type="GO" id="GO:0045046">
    <property type="term" value="P:protein import into peroxisome membrane"/>
    <property type="evidence" value="ECO:0007669"/>
    <property type="project" value="EnsemblFungi"/>
</dbReference>
<dbReference type="RefSeq" id="XP_003957222.1">
    <property type="nucleotide sequence ID" value="XM_003957173.1"/>
</dbReference>
<dbReference type="GO" id="GO:0032581">
    <property type="term" value="P:ER-dependent peroxisome organization"/>
    <property type="evidence" value="ECO:0007669"/>
    <property type="project" value="EnsemblFungi"/>
</dbReference>
<dbReference type="GO" id="GO:0045033">
    <property type="term" value="P:peroxisome inheritance"/>
    <property type="evidence" value="ECO:0007669"/>
    <property type="project" value="EnsemblFungi"/>
</dbReference>
<dbReference type="eggNOG" id="KOG4444">
    <property type="taxonomic scope" value="Eukaryota"/>
</dbReference>
<dbReference type="PANTHER" id="PTHR28080:SF1">
    <property type="entry name" value="PEROXISOMAL BIOGENESIS FACTOR 3"/>
    <property type="match status" value="1"/>
</dbReference>
<keyword evidence="5" id="KW-1133">Transmembrane helix</keyword>
<evidence type="ECO:0000256" key="5">
    <source>
        <dbReference type="SAM" id="Phobius"/>
    </source>
</evidence>
<proteinExistence type="inferred from homology"/>
<dbReference type="HOGENOM" id="CLU_017002_0_0_1"/>
<feature type="transmembrane region" description="Helical" evidence="5">
    <location>
        <begin position="21"/>
        <end position="42"/>
    </location>
</feature>
<keyword evidence="3" id="KW-0576">Peroxisome</keyword>
<evidence type="ECO:0000313" key="7">
    <source>
        <dbReference type="Proteomes" id="UP000005220"/>
    </source>
</evidence>
<dbReference type="InParanoid" id="H2AUN7"/>
<protein>
    <recommendedName>
        <fullName evidence="4">Peroxin-3</fullName>
    </recommendedName>
</protein>
<keyword evidence="5" id="KW-0472">Membrane</keyword>
<accession>H2AUN7</accession>
<dbReference type="Proteomes" id="UP000005220">
    <property type="component" value="Chromosome 4"/>
</dbReference>
<evidence type="ECO:0000313" key="6">
    <source>
        <dbReference type="EMBL" id="CCF58087.1"/>
    </source>
</evidence>
<reference evidence="6 7" key="1">
    <citation type="journal article" date="2011" name="Proc. Natl. Acad. Sci. U.S.A.">
        <title>Evolutionary erosion of yeast sex chromosomes by mating-type switching accidents.</title>
        <authorList>
            <person name="Gordon J.L."/>
            <person name="Armisen D."/>
            <person name="Proux-Wera E."/>
            <person name="Oheigeartaigh S.S."/>
            <person name="Byrne K.P."/>
            <person name="Wolfe K.H."/>
        </authorList>
    </citation>
    <scope>NUCLEOTIDE SEQUENCE [LARGE SCALE GENOMIC DNA]</scope>
    <source>
        <strain evidence="7">ATCC 22294 / BCRC 22015 / CBS 2517 / CECT 1963 / NBRC 1671 / NRRL Y-8276</strain>
    </source>
</reference>
<comment type="similarity">
    <text evidence="2">Belongs to the peroxin-3 family.</text>
</comment>
<organism evidence="6 7">
    <name type="scientific">Kazachstania africana (strain ATCC 22294 / BCRC 22015 / CBS 2517 / CECT 1963 / NBRC 1671 / NRRL Y-8276)</name>
    <name type="common">Yeast</name>
    <name type="synonym">Kluyveromyces africanus</name>
    <dbReference type="NCBI Taxonomy" id="1071382"/>
    <lineage>
        <taxon>Eukaryota</taxon>
        <taxon>Fungi</taxon>
        <taxon>Dikarya</taxon>
        <taxon>Ascomycota</taxon>
        <taxon>Saccharomycotina</taxon>
        <taxon>Saccharomycetes</taxon>
        <taxon>Saccharomycetales</taxon>
        <taxon>Saccharomycetaceae</taxon>
        <taxon>Kazachstania</taxon>
    </lineage>
</organism>
<dbReference type="AlphaFoldDB" id="H2AUN7"/>
<dbReference type="STRING" id="1071382.H2AUN7"/>
<evidence type="ECO:0000256" key="3">
    <source>
        <dbReference type="ARBA" id="ARBA00023140"/>
    </source>
</evidence>
<gene>
    <name evidence="6" type="primary">KAFR0D04390</name>
    <name evidence="6" type="ORF">KAFR_0D04390</name>
</gene>
<dbReference type="OrthoDB" id="45930at2759"/>
<evidence type="ECO:0000256" key="2">
    <source>
        <dbReference type="ARBA" id="ARBA00008933"/>
    </source>
</evidence>
<evidence type="ECO:0000256" key="4">
    <source>
        <dbReference type="ARBA" id="ARBA00032508"/>
    </source>
</evidence>
<sequence>MSARDQRSLIQRHRGKLVFTLTMVSGFVMTTSMLIYCLKTWLVRQQRRFNEERFIKEQIKRRFQITQEDSLITVYELLPVVSMVLNDNDMDLNGIFGALKEKKNYNGNSDTMSYSTATAVGSDVPATKTKAELWSDLKVKSLIKVVTTSYVMSSLLLLAKLQLNMLTRREYLDTALRSQRIENQKSNNSSFLQWVTSTIISSVRISDNDLEDDTNKVDQVTYINEQAFLSLSWWLLNRGWLKYRSIVEREIDAQFKDLGPKDVLTLKEFSTKLNEVFYKINLETLDGLSNILLPEEKLESFVLQQTLDSGSFNVLANGQNIVLKRLINETQNYLKSNVSKIIMEQLINESFQYIMNSTEDKIKSKKKESDGKNQIALISICLKDVCNEMLVNGNLSINNAYLNQLNAINELNDLCVSVYSNFML</sequence>
<dbReference type="GeneID" id="13882411"/>
<dbReference type="PANTHER" id="PTHR28080">
    <property type="entry name" value="PEROXISOMAL BIOGENESIS FACTOR 3"/>
    <property type="match status" value="1"/>
</dbReference>
<dbReference type="InterPro" id="IPR006966">
    <property type="entry name" value="Peroxin-3"/>
</dbReference>
<keyword evidence="7" id="KW-1185">Reference proteome</keyword>
<dbReference type="GO" id="GO:0005783">
    <property type="term" value="C:endoplasmic reticulum"/>
    <property type="evidence" value="ECO:0007669"/>
    <property type="project" value="EnsemblFungi"/>
</dbReference>
<dbReference type="GO" id="GO:0005778">
    <property type="term" value="C:peroxisomal membrane"/>
    <property type="evidence" value="ECO:0007669"/>
    <property type="project" value="UniProtKB-SubCell"/>
</dbReference>
<comment type="subcellular location">
    <subcellularLocation>
        <location evidence="1">Peroxisome membrane</location>
        <topology evidence="1">Single-pass membrane protein</topology>
    </subcellularLocation>
</comment>
<dbReference type="Pfam" id="PF04882">
    <property type="entry name" value="Peroxin-3"/>
    <property type="match status" value="2"/>
</dbReference>
<keyword evidence="5" id="KW-0812">Transmembrane</keyword>
<dbReference type="GO" id="GO:0030674">
    <property type="term" value="F:protein-macromolecule adaptor activity"/>
    <property type="evidence" value="ECO:0007669"/>
    <property type="project" value="EnsemblFungi"/>
</dbReference>
<dbReference type="KEGG" id="kaf:KAFR_0D04390"/>
<name>H2AUN7_KAZAF</name>
<dbReference type="FunCoup" id="H2AUN7">
    <property type="interactions" value="214"/>
</dbReference>